<dbReference type="Proteomes" id="UP000663419">
    <property type="component" value="Chromosome 1"/>
</dbReference>
<dbReference type="AlphaFoldDB" id="A0A8A1LAZ9"/>
<evidence type="ECO:0000313" key="2">
    <source>
        <dbReference type="Proteomes" id="UP000663419"/>
    </source>
</evidence>
<name>A0A8A1LAZ9_AJEC8</name>
<protein>
    <submittedName>
        <fullName evidence="1">Uncharacterized protein</fullName>
    </submittedName>
</protein>
<dbReference type="VEuPathDB" id="FungiDB:I7I53_10339"/>
<gene>
    <name evidence="1" type="ORF">I7I53_10339</name>
</gene>
<dbReference type="EMBL" id="CP069102">
    <property type="protein sequence ID" value="QSS49853.1"/>
    <property type="molecule type" value="Genomic_DNA"/>
</dbReference>
<sequence>MTAALSDLTKAQVNIKNYIYIYPSPPYAKHHILLLSHFKKPVRLQVSAEAIFVKTDLNSHAFRPIF</sequence>
<organism evidence="1 2">
    <name type="scientific">Ajellomyces capsulatus (strain H88)</name>
    <name type="common">Darling's disease fungus</name>
    <name type="synonym">Histoplasma capsulatum</name>
    <dbReference type="NCBI Taxonomy" id="544711"/>
    <lineage>
        <taxon>Eukaryota</taxon>
        <taxon>Fungi</taxon>
        <taxon>Dikarya</taxon>
        <taxon>Ascomycota</taxon>
        <taxon>Pezizomycotina</taxon>
        <taxon>Eurotiomycetes</taxon>
        <taxon>Eurotiomycetidae</taxon>
        <taxon>Onygenales</taxon>
        <taxon>Ajellomycetaceae</taxon>
        <taxon>Histoplasma</taxon>
    </lineage>
</organism>
<proteinExistence type="predicted"/>
<accession>A0A8A1LAZ9</accession>
<reference evidence="1" key="1">
    <citation type="submission" date="2021-01" db="EMBL/GenBank/DDBJ databases">
        <title>Chromosome-level genome assembly of a human fungal pathogen reveals clustering of transcriptionally co-regulated genes.</title>
        <authorList>
            <person name="Voorhies M."/>
            <person name="Cohen S."/>
            <person name="Shea T.P."/>
            <person name="Petrus S."/>
            <person name="Munoz J.F."/>
            <person name="Poplawski S."/>
            <person name="Goldman W.E."/>
            <person name="Michael T."/>
            <person name="Cuomo C.A."/>
            <person name="Sil A."/>
            <person name="Beyhan S."/>
        </authorList>
    </citation>
    <scope>NUCLEOTIDE SEQUENCE</scope>
    <source>
        <strain evidence="1">H88</strain>
    </source>
</reference>
<evidence type="ECO:0000313" key="1">
    <source>
        <dbReference type="EMBL" id="QSS49853.1"/>
    </source>
</evidence>